<keyword evidence="2" id="KW-1185">Reference proteome</keyword>
<organism evidence="1 2">
    <name type="scientific">Acetobacter oeni</name>
    <dbReference type="NCBI Taxonomy" id="304077"/>
    <lineage>
        <taxon>Bacteria</taxon>
        <taxon>Pseudomonadati</taxon>
        <taxon>Pseudomonadota</taxon>
        <taxon>Alphaproteobacteria</taxon>
        <taxon>Acetobacterales</taxon>
        <taxon>Acetobacteraceae</taxon>
        <taxon>Acetobacter</taxon>
    </lineage>
</organism>
<proteinExistence type="predicted"/>
<evidence type="ECO:0000313" key="2">
    <source>
        <dbReference type="Proteomes" id="UP000321746"/>
    </source>
</evidence>
<evidence type="ECO:0008006" key="3">
    <source>
        <dbReference type="Google" id="ProtNLM"/>
    </source>
</evidence>
<dbReference type="Proteomes" id="UP000321746">
    <property type="component" value="Unassembled WGS sequence"/>
</dbReference>
<dbReference type="PANTHER" id="PTHR39324">
    <property type="entry name" value="CALCIUM DODECIN"/>
    <property type="match status" value="1"/>
</dbReference>
<dbReference type="InterPro" id="IPR009923">
    <property type="entry name" value="Dodecin"/>
</dbReference>
<dbReference type="AlphaFoldDB" id="A0A511XKZ1"/>
<comment type="caution">
    <text evidence="1">The sequence shown here is derived from an EMBL/GenBank/DDBJ whole genome shotgun (WGS) entry which is preliminary data.</text>
</comment>
<name>A0A511XKZ1_9PROT</name>
<dbReference type="OrthoDB" id="9805889at2"/>
<dbReference type="InterPro" id="IPR025543">
    <property type="entry name" value="Dodecin-like"/>
</dbReference>
<dbReference type="NCBIfam" id="NF043052">
    <property type="entry name" value="DodecBact"/>
    <property type="match status" value="1"/>
</dbReference>
<dbReference type="InterPro" id="IPR050049">
    <property type="entry name" value="Dodecin_bact"/>
</dbReference>
<dbReference type="RefSeq" id="WP_146888461.1">
    <property type="nucleotide sequence ID" value="NZ_BJYG01000023.1"/>
</dbReference>
<dbReference type="InterPro" id="IPR036694">
    <property type="entry name" value="Dodecin-like_sf"/>
</dbReference>
<dbReference type="SUPFAM" id="SSF89807">
    <property type="entry name" value="Dodecin-like"/>
    <property type="match status" value="1"/>
</dbReference>
<dbReference type="EMBL" id="BJYG01000023">
    <property type="protein sequence ID" value="GEN63606.1"/>
    <property type="molecule type" value="Genomic_DNA"/>
</dbReference>
<dbReference type="PANTHER" id="PTHR39324:SF1">
    <property type="entry name" value="CALCIUM DODECIN"/>
    <property type="match status" value="1"/>
</dbReference>
<evidence type="ECO:0000313" key="1">
    <source>
        <dbReference type="EMBL" id="GEN63606.1"/>
    </source>
</evidence>
<gene>
    <name evidence="1" type="ORF">AOE01nite_18300</name>
</gene>
<accession>A0A511XKZ1</accession>
<dbReference type="Gene3D" id="3.30.1660.10">
    <property type="entry name" value="Flavin-binding protein dodecin"/>
    <property type="match status" value="1"/>
</dbReference>
<dbReference type="Pfam" id="PF07311">
    <property type="entry name" value="Dodecin"/>
    <property type="match status" value="1"/>
</dbReference>
<reference evidence="1 2" key="1">
    <citation type="submission" date="2019-07" db="EMBL/GenBank/DDBJ databases">
        <title>Whole genome shotgun sequence of Acetobacter oeni NBRC 105207.</title>
        <authorList>
            <person name="Hosoyama A."/>
            <person name="Uohara A."/>
            <person name="Ohji S."/>
            <person name="Ichikawa N."/>
        </authorList>
    </citation>
    <scope>NUCLEOTIDE SEQUENCE [LARGE SCALE GENOMIC DNA]</scope>
    <source>
        <strain evidence="1 2">NBRC 105207</strain>
    </source>
</reference>
<protein>
    <recommendedName>
        <fullName evidence="3">Dodecin flavoprotein</fullName>
    </recommendedName>
</protein>
<sequence length="69" mass="7743">MSEHVYKVIEVVGSSPDSVEKAIANAITRVGKDEKHVRWFEVISTRGHVEHGDISHYQVTLKIGLTLED</sequence>